<dbReference type="InterPro" id="IPR006143">
    <property type="entry name" value="RND_pump_MFP"/>
</dbReference>
<accession>A0AA41BXJ5</accession>
<name>A0AA41BXJ5_9GAMM</name>
<keyword evidence="4" id="KW-0406">Ion transport</keyword>
<gene>
    <name evidence="10" type="ORF">ITX54_15870</name>
</gene>
<feature type="domain" description="CusB-like three alpha-helical bundle" evidence="6">
    <location>
        <begin position="167"/>
        <end position="216"/>
    </location>
</feature>
<dbReference type="NCBIfam" id="TIGR01730">
    <property type="entry name" value="RND_mfp"/>
    <property type="match status" value="1"/>
</dbReference>
<dbReference type="Pfam" id="PF25869">
    <property type="entry name" value="3HB_CusB"/>
    <property type="match status" value="1"/>
</dbReference>
<dbReference type="GO" id="GO:0046914">
    <property type="term" value="F:transition metal ion binding"/>
    <property type="evidence" value="ECO:0007669"/>
    <property type="project" value="TreeGrafter"/>
</dbReference>
<dbReference type="RefSeq" id="WP_194978362.1">
    <property type="nucleotide sequence ID" value="NZ_JADMKS010000006.1"/>
</dbReference>
<dbReference type="PANTHER" id="PTHR30097">
    <property type="entry name" value="CATION EFFLUX SYSTEM PROTEIN CUSB"/>
    <property type="match status" value="1"/>
</dbReference>
<dbReference type="PANTHER" id="PTHR30097:SF15">
    <property type="entry name" value="CATION EFFLUX SYSTEM PROTEIN CUSB"/>
    <property type="match status" value="1"/>
</dbReference>
<dbReference type="Pfam" id="PF11604">
    <property type="entry name" value="CusF_Ec"/>
    <property type="match status" value="1"/>
</dbReference>
<dbReference type="GO" id="GO:0016020">
    <property type="term" value="C:membrane"/>
    <property type="evidence" value="ECO:0007669"/>
    <property type="project" value="InterPro"/>
</dbReference>
<evidence type="ECO:0000259" key="5">
    <source>
        <dbReference type="Pfam" id="PF19335"/>
    </source>
</evidence>
<dbReference type="InterPro" id="IPR021647">
    <property type="entry name" value="CusF_Ec"/>
</dbReference>
<evidence type="ECO:0000259" key="7">
    <source>
        <dbReference type="Pfam" id="PF25919"/>
    </source>
</evidence>
<proteinExistence type="inferred from homology"/>
<dbReference type="Pfam" id="PF25975">
    <property type="entry name" value="CzcB_C"/>
    <property type="match status" value="1"/>
</dbReference>
<dbReference type="GO" id="GO:0060003">
    <property type="term" value="P:copper ion export"/>
    <property type="evidence" value="ECO:0007669"/>
    <property type="project" value="TreeGrafter"/>
</dbReference>
<dbReference type="InterPro" id="IPR045800">
    <property type="entry name" value="HMBD"/>
</dbReference>
<dbReference type="Gene3D" id="2.40.420.20">
    <property type="match status" value="1"/>
</dbReference>
<evidence type="ECO:0000256" key="3">
    <source>
        <dbReference type="ARBA" id="ARBA00022729"/>
    </source>
</evidence>
<dbReference type="SUPFAM" id="SSF111369">
    <property type="entry name" value="HlyD-like secretion proteins"/>
    <property type="match status" value="1"/>
</dbReference>
<dbReference type="InterPro" id="IPR058791">
    <property type="entry name" value="3HB_CusB"/>
</dbReference>
<reference evidence="10" key="1">
    <citation type="submission" date="2020-11" db="EMBL/GenBank/DDBJ databases">
        <authorList>
            <person name="Lee S.D."/>
        </authorList>
    </citation>
    <scope>NUCLEOTIDE SEQUENCE</scope>
    <source>
        <strain evidence="10">SAP-2</strain>
    </source>
</reference>
<protein>
    <submittedName>
        <fullName evidence="10">Efflux RND transporter periplasmic adaptor subunit</fullName>
    </submittedName>
</protein>
<keyword evidence="2" id="KW-0813">Transport</keyword>
<dbReference type="InterPro" id="IPR051909">
    <property type="entry name" value="MFP_Cation_Efflux"/>
</dbReference>
<feature type="domain" description="CusB-like beta-barrel" evidence="8">
    <location>
        <begin position="253"/>
        <end position="329"/>
    </location>
</feature>
<dbReference type="GO" id="GO:0015679">
    <property type="term" value="P:plasma membrane copper ion transport"/>
    <property type="evidence" value="ECO:0007669"/>
    <property type="project" value="TreeGrafter"/>
</dbReference>
<dbReference type="Pfam" id="PF19335">
    <property type="entry name" value="HMBD"/>
    <property type="match status" value="1"/>
</dbReference>
<dbReference type="PROSITE" id="PS51257">
    <property type="entry name" value="PROKAR_LIPOPROTEIN"/>
    <property type="match status" value="1"/>
</dbReference>
<comment type="caution">
    <text evidence="10">The sequence shown here is derived from an EMBL/GenBank/DDBJ whole genome shotgun (WGS) entry which is preliminary data.</text>
</comment>
<feature type="domain" description="Heavy metal binding" evidence="5">
    <location>
        <begin position="55"/>
        <end position="82"/>
    </location>
</feature>
<keyword evidence="3" id="KW-0732">Signal</keyword>
<evidence type="ECO:0000313" key="11">
    <source>
        <dbReference type="Proteomes" id="UP000705283"/>
    </source>
</evidence>
<feature type="domain" description="CusB-like barrel-sandwich hybrid" evidence="7">
    <location>
        <begin position="132"/>
        <end position="249"/>
    </location>
</feature>
<sequence>MQNKSVIFTLSSVACAMILVAGGYFAGRYVASAQPSVPQVAGTASLPSAGQKVLYWHDPMVPQQHFDKPGKSPFMDMPLVPVYAQDNQRPGLAIDPAMQQSLGIRFATVRQTEVQTRMEVIGTTQFDESLAEVIQTRATGYITQLYANAPQQRVHRGDPIASLFVPEWLPAQEEYLALKRGGLGTAILNDSKAKMRALSIPAELITALDKTGKVQNNLLISAPHDGVVSELNVRDGAMVAPGQTLAKINGLGKLWLEIDIPEALATQVQVGMQVVATPANQPNRTVHGEIQQILPQINGSSRTLQARLIIDNANDEWVPGMLMRVQLTKTAGKLGLLVPSEAIISTGKRTVVIVRNHDGRLQPANVTLGGEVGEETEIVSGLQAGEQVVASGQFLIDSEASLKSVMPRIDGAEAAVNNSPTQGSVSAVRQHPSVDNTTLIKTYQSTGVIEQVTPDSITLSHEAVPALQWPAMTMMYKKPASAEFEAFKQGDKVNFSFIADGDVWQLTRMTTAGGAKP</sequence>
<dbReference type="InterPro" id="IPR058790">
    <property type="entry name" value="BSH_CusB"/>
</dbReference>
<organism evidence="10 11">
    <name type="scientific">Rouxiella silvae</name>
    <dbReference type="NCBI Taxonomy" id="1646373"/>
    <lineage>
        <taxon>Bacteria</taxon>
        <taxon>Pseudomonadati</taxon>
        <taxon>Pseudomonadota</taxon>
        <taxon>Gammaproteobacteria</taxon>
        <taxon>Enterobacterales</taxon>
        <taxon>Yersiniaceae</taxon>
        <taxon>Rouxiella</taxon>
    </lineage>
</organism>
<dbReference type="InterPro" id="IPR058649">
    <property type="entry name" value="CzcB_C"/>
</dbReference>
<evidence type="ECO:0000259" key="9">
    <source>
        <dbReference type="Pfam" id="PF25975"/>
    </source>
</evidence>
<dbReference type="Proteomes" id="UP000705283">
    <property type="component" value="Unassembled WGS sequence"/>
</dbReference>
<dbReference type="GO" id="GO:0030288">
    <property type="term" value="C:outer membrane-bounded periplasmic space"/>
    <property type="evidence" value="ECO:0007669"/>
    <property type="project" value="TreeGrafter"/>
</dbReference>
<evidence type="ECO:0000313" key="10">
    <source>
        <dbReference type="EMBL" id="MBF6638142.1"/>
    </source>
</evidence>
<dbReference type="EMBL" id="JADMKS010000006">
    <property type="protein sequence ID" value="MBF6638142.1"/>
    <property type="molecule type" value="Genomic_DNA"/>
</dbReference>
<dbReference type="Gene3D" id="2.40.50.320">
    <property type="entry name" value="Copper binding periplasmic protein CusF"/>
    <property type="match status" value="1"/>
</dbReference>
<comment type="similarity">
    <text evidence="1">Belongs to the membrane fusion protein (MFP) (TC 8.A.1) family.</text>
</comment>
<evidence type="ECO:0000256" key="1">
    <source>
        <dbReference type="ARBA" id="ARBA00009477"/>
    </source>
</evidence>
<dbReference type="GO" id="GO:0022857">
    <property type="term" value="F:transmembrane transporter activity"/>
    <property type="evidence" value="ECO:0007669"/>
    <property type="project" value="InterPro"/>
</dbReference>
<dbReference type="InterPro" id="IPR058792">
    <property type="entry name" value="Beta-barrel_RND_2"/>
</dbReference>
<evidence type="ECO:0000259" key="8">
    <source>
        <dbReference type="Pfam" id="PF25954"/>
    </source>
</evidence>
<dbReference type="Gene3D" id="6.10.140.730">
    <property type="match status" value="1"/>
</dbReference>
<evidence type="ECO:0000259" key="6">
    <source>
        <dbReference type="Pfam" id="PF25869"/>
    </source>
</evidence>
<feature type="domain" description="CzcB-like C-terminal circularly permuted SH3-like" evidence="9">
    <location>
        <begin position="337"/>
        <end position="396"/>
    </location>
</feature>
<evidence type="ECO:0000256" key="2">
    <source>
        <dbReference type="ARBA" id="ARBA00022448"/>
    </source>
</evidence>
<dbReference type="Pfam" id="PF25919">
    <property type="entry name" value="BSH_CusB"/>
    <property type="match status" value="1"/>
</dbReference>
<dbReference type="FunFam" id="2.40.420.20:FF:000003">
    <property type="entry name" value="Cation efflux system protein cusB"/>
    <property type="match status" value="1"/>
</dbReference>
<dbReference type="Pfam" id="PF25954">
    <property type="entry name" value="Beta-barrel_RND_2"/>
    <property type="match status" value="1"/>
</dbReference>
<evidence type="ECO:0000256" key="4">
    <source>
        <dbReference type="ARBA" id="ARBA00023065"/>
    </source>
</evidence>
<dbReference type="Gene3D" id="2.40.30.170">
    <property type="match status" value="1"/>
</dbReference>
<dbReference type="AlphaFoldDB" id="A0AA41BXJ5"/>
<reference evidence="10" key="2">
    <citation type="submission" date="2022-09" db="EMBL/GenBank/DDBJ databases">
        <title>Rouxiella aceris sp. nov., isolated from tree sap and emended description of the genus Rhouxiella.</title>
        <authorList>
            <person name="Kim I.S."/>
        </authorList>
    </citation>
    <scope>NUCLEOTIDE SEQUENCE</scope>
    <source>
        <strain evidence="10">SAP-2</strain>
    </source>
</reference>
<dbReference type="InterPro" id="IPR042230">
    <property type="entry name" value="CusF_sf"/>
</dbReference>